<reference evidence="1 2" key="1">
    <citation type="submission" date="2017-07" db="EMBL/GenBank/DDBJ databases">
        <title>Draft genome of Ochrobactrum lupini type strain LUP21.</title>
        <authorList>
            <person name="Krzyzanowska D.M."/>
            <person name="Jafra S."/>
        </authorList>
    </citation>
    <scope>NUCLEOTIDE SEQUENCE [LARGE SCALE GENOMIC DNA]</scope>
    <source>
        <strain evidence="1 2">LUP21</strain>
    </source>
</reference>
<gene>
    <name evidence="1" type="ORF">CES86_5656</name>
</gene>
<proteinExistence type="predicted"/>
<evidence type="ECO:0000313" key="1">
    <source>
        <dbReference type="EMBL" id="OYR32663.1"/>
    </source>
</evidence>
<dbReference type="AlphaFoldDB" id="A0A256GZQ8"/>
<comment type="caution">
    <text evidence="1">The sequence shown here is derived from an EMBL/GenBank/DDBJ whole genome shotgun (WGS) entry which is preliminary data.</text>
</comment>
<organism evidence="1 2">
    <name type="scientific">Brucella lupini</name>
    <dbReference type="NCBI Taxonomy" id="255457"/>
    <lineage>
        <taxon>Bacteria</taxon>
        <taxon>Pseudomonadati</taxon>
        <taxon>Pseudomonadota</taxon>
        <taxon>Alphaproteobacteria</taxon>
        <taxon>Hyphomicrobiales</taxon>
        <taxon>Brucellaceae</taxon>
        <taxon>Brucella/Ochrobactrum group</taxon>
        <taxon>Brucella</taxon>
    </lineage>
</organism>
<feature type="non-terminal residue" evidence="1">
    <location>
        <position position="1"/>
    </location>
</feature>
<protein>
    <submittedName>
        <fullName evidence="1">GntR family transcriptional regulator domain protein</fullName>
    </submittedName>
</protein>
<accession>A0A256GZQ8</accession>
<dbReference type="EMBL" id="NNRN01000021">
    <property type="protein sequence ID" value="OYR32663.1"/>
    <property type="molecule type" value="Genomic_DNA"/>
</dbReference>
<sequence length="36" mass="4140">HWELSRENMELYVVPSDMKADLPVELGSSHKDAQQV</sequence>
<evidence type="ECO:0000313" key="2">
    <source>
        <dbReference type="Proteomes" id="UP000216363"/>
    </source>
</evidence>
<name>A0A256GZQ8_9HYPH</name>
<dbReference type="Proteomes" id="UP000216363">
    <property type="component" value="Unassembled WGS sequence"/>
</dbReference>